<keyword evidence="2" id="KW-1185">Reference proteome</keyword>
<reference evidence="1 2" key="1">
    <citation type="submission" date="2024-04" db="EMBL/GenBank/DDBJ databases">
        <title>Phyllosticta paracitricarpa is synonymous to the EU quarantine fungus P. citricarpa based on phylogenomic analyses.</title>
        <authorList>
            <consortium name="Lawrence Berkeley National Laboratory"/>
            <person name="Van Ingen-Buijs V.A."/>
            <person name="Van Westerhoven A.C."/>
            <person name="Haridas S."/>
            <person name="Skiadas P."/>
            <person name="Martin F."/>
            <person name="Groenewald J.Z."/>
            <person name="Crous P.W."/>
            <person name="Seidl M.F."/>
        </authorList>
    </citation>
    <scope>NUCLEOTIDE SEQUENCE [LARGE SCALE GENOMIC DNA]</scope>
    <source>
        <strain evidence="1 2">CBS 122670</strain>
    </source>
</reference>
<protein>
    <submittedName>
        <fullName evidence="1">Uncharacterized protein</fullName>
    </submittedName>
</protein>
<dbReference type="Proteomes" id="UP001365128">
    <property type="component" value="Unassembled WGS sequence"/>
</dbReference>
<sequence length="217" mass="25128">MKSRRLSLTTKTAATRLQDPASLKMGESAWCCQEENRGTWMLSRNTTETKENWRGFLITPLQLPARRAIMKTTRLFATNLQSLTRRMMMKALRSFATVPQSLTRRVMKTLMIMCGTTRIRRLTKKTMSTTSSGPSTTTTKWRVCTRMTILTTWSKILETWRLMKMRTAKTPSITMTAPILTKTTKPSGPSTPRTRWRVFIKKTPKRPKTLRWTKETT</sequence>
<name>A0ABR1M8Z5_9PEZI</name>
<accession>A0ABR1M8Z5</accession>
<organism evidence="1 2">
    <name type="scientific">Phyllosticta citricarpa</name>
    <dbReference type="NCBI Taxonomy" id="55181"/>
    <lineage>
        <taxon>Eukaryota</taxon>
        <taxon>Fungi</taxon>
        <taxon>Dikarya</taxon>
        <taxon>Ascomycota</taxon>
        <taxon>Pezizomycotina</taxon>
        <taxon>Dothideomycetes</taxon>
        <taxon>Dothideomycetes incertae sedis</taxon>
        <taxon>Botryosphaeriales</taxon>
        <taxon>Phyllostictaceae</taxon>
        <taxon>Phyllosticta</taxon>
    </lineage>
</organism>
<evidence type="ECO:0000313" key="1">
    <source>
        <dbReference type="EMBL" id="KAK7543524.1"/>
    </source>
</evidence>
<dbReference type="EMBL" id="JBBPDW010000020">
    <property type="protein sequence ID" value="KAK7543524.1"/>
    <property type="molecule type" value="Genomic_DNA"/>
</dbReference>
<proteinExistence type="predicted"/>
<comment type="caution">
    <text evidence="1">The sequence shown here is derived from an EMBL/GenBank/DDBJ whole genome shotgun (WGS) entry which is preliminary data.</text>
</comment>
<gene>
    <name evidence="1" type="ORF">IWX46DRAFT_603261</name>
</gene>
<evidence type="ECO:0000313" key="2">
    <source>
        <dbReference type="Proteomes" id="UP001365128"/>
    </source>
</evidence>